<reference evidence="4" key="1">
    <citation type="journal article" date="2014" name="Int. J. Syst. Evol. Microbiol.">
        <title>Complete genome sequence of Corynebacterium casei LMG S-19264T (=DSM 44701T), isolated from a smear-ripened cheese.</title>
        <authorList>
            <consortium name="US DOE Joint Genome Institute (JGI-PGF)"/>
            <person name="Walter F."/>
            <person name="Albersmeier A."/>
            <person name="Kalinowski J."/>
            <person name="Ruckert C."/>
        </authorList>
    </citation>
    <scope>NUCLEOTIDE SEQUENCE</scope>
    <source>
        <strain evidence="4">JCM 12289</strain>
    </source>
</reference>
<proteinExistence type="predicted"/>
<dbReference type="KEGG" id="hdo:MUK72_11140"/>
<organism evidence="4 7">
    <name type="scientific">Halococcus dombrowskii</name>
    <dbReference type="NCBI Taxonomy" id="179637"/>
    <lineage>
        <taxon>Archaea</taxon>
        <taxon>Methanobacteriati</taxon>
        <taxon>Methanobacteriota</taxon>
        <taxon>Stenosarchaea group</taxon>
        <taxon>Halobacteria</taxon>
        <taxon>Halobacteriales</taxon>
        <taxon>Halococcaceae</taxon>
        <taxon>Halococcus</taxon>
    </lineage>
</organism>
<comment type="cofactor">
    <cofactor evidence="1">
        <name>Mg(2+)</name>
        <dbReference type="ChEBI" id="CHEBI:18420"/>
    </cofactor>
</comment>
<dbReference type="InterPro" id="IPR015797">
    <property type="entry name" value="NUDIX_hydrolase-like_dom_sf"/>
</dbReference>
<reference evidence="4" key="3">
    <citation type="submission" date="2023-12" db="EMBL/GenBank/DDBJ databases">
        <authorList>
            <person name="Sun Q."/>
            <person name="Inoue M."/>
        </authorList>
    </citation>
    <scope>NUCLEOTIDE SEQUENCE</scope>
    <source>
        <strain evidence="4">JCM 12289</strain>
    </source>
</reference>
<keyword evidence="2 5" id="KW-0378">Hydrolase</keyword>
<evidence type="ECO:0000313" key="5">
    <source>
        <dbReference type="EMBL" id="UOO94517.1"/>
    </source>
</evidence>
<dbReference type="CDD" id="cd02883">
    <property type="entry name" value="NUDIX_Hydrolase"/>
    <property type="match status" value="1"/>
</dbReference>
<evidence type="ECO:0000256" key="1">
    <source>
        <dbReference type="ARBA" id="ARBA00001946"/>
    </source>
</evidence>
<evidence type="ECO:0000259" key="3">
    <source>
        <dbReference type="PROSITE" id="PS51462"/>
    </source>
</evidence>
<dbReference type="PROSITE" id="PS51462">
    <property type="entry name" value="NUDIX"/>
    <property type="match status" value="1"/>
</dbReference>
<dbReference type="GO" id="GO:0016787">
    <property type="term" value="F:hydrolase activity"/>
    <property type="evidence" value="ECO:0007669"/>
    <property type="project" value="UniProtKB-KW"/>
</dbReference>
<reference evidence="5" key="2">
    <citation type="submission" date="2022-04" db="EMBL/GenBank/DDBJ databases">
        <title>Sequencing and genomic assembly of Halococcus dombrowskii.</title>
        <authorList>
            <person name="Lim S.W."/>
            <person name="MacLea K.S."/>
        </authorList>
    </citation>
    <scope>NUCLEOTIDE SEQUENCE</scope>
    <source>
        <strain evidence="5">H4</strain>
    </source>
</reference>
<dbReference type="EMBL" id="CP095005">
    <property type="protein sequence ID" value="UOO94517.1"/>
    <property type="molecule type" value="Genomic_DNA"/>
</dbReference>
<protein>
    <submittedName>
        <fullName evidence="4">NUDIX domain-containing protein</fullName>
    </submittedName>
    <submittedName>
        <fullName evidence="5">NUDIX hydrolase</fullName>
    </submittedName>
</protein>
<evidence type="ECO:0000313" key="7">
    <source>
        <dbReference type="Proteomes" id="UP001500962"/>
    </source>
</evidence>
<dbReference type="GeneID" id="71762410"/>
<evidence type="ECO:0000256" key="2">
    <source>
        <dbReference type="ARBA" id="ARBA00022801"/>
    </source>
</evidence>
<dbReference type="PANTHER" id="PTHR43046">
    <property type="entry name" value="GDP-MANNOSE MANNOSYL HYDROLASE"/>
    <property type="match status" value="1"/>
</dbReference>
<name>A0AAV3SD72_HALDO</name>
<dbReference type="SUPFAM" id="SSF55811">
    <property type="entry name" value="Nudix"/>
    <property type="match status" value="1"/>
</dbReference>
<dbReference type="AlphaFoldDB" id="A0AAV3SD72"/>
<dbReference type="RefSeq" id="WP_244700520.1">
    <property type="nucleotide sequence ID" value="NZ_BAAADN010000002.1"/>
</dbReference>
<evidence type="ECO:0000313" key="4">
    <source>
        <dbReference type="EMBL" id="GAA0451039.1"/>
    </source>
</evidence>
<sequence>MTTEDDARRAIDTELGRLHERFGAFDVTETIVENDPDFYEHGLDHVHRTGMLADAGALVRDRRDRTLLVRHPAAPETWTMPGGGHEAGDGSLVATAIREVREETVVRCTITDIRSARITTIEHRDEQRSYPMLTVMFVARGEGSASAAEDEEILEAQWFADPPDEFGNND</sequence>
<keyword evidence="6" id="KW-1185">Reference proteome</keyword>
<dbReference type="Gene3D" id="3.90.79.10">
    <property type="entry name" value="Nucleoside Triphosphate Pyrophosphohydrolase"/>
    <property type="match status" value="1"/>
</dbReference>
<dbReference type="Proteomes" id="UP001500962">
    <property type="component" value="Unassembled WGS sequence"/>
</dbReference>
<feature type="domain" description="Nudix hydrolase" evidence="3">
    <location>
        <begin position="50"/>
        <end position="170"/>
    </location>
</feature>
<dbReference type="EMBL" id="BAAADN010000002">
    <property type="protein sequence ID" value="GAA0451039.1"/>
    <property type="molecule type" value="Genomic_DNA"/>
</dbReference>
<dbReference type="Proteomes" id="UP000830542">
    <property type="component" value="Chromosome"/>
</dbReference>
<dbReference type="PANTHER" id="PTHR43046:SF14">
    <property type="entry name" value="MUTT_NUDIX FAMILY PROTEIN"/>
    <property type="match status" value="1"/>
</dbReference>
<gene>
    <name evidence="4" type="ORF">GCM10008985_03400</name>
    <name evidence="5" type="ORF">MUK72_11140</name>
</gene>
<dbReference type="Pfam" id="PF00293">
    <property type="entry name" value="NUDIX"/>
    <property type="match status" value="1"/>
</dbReference>
<evidence type="ECO:0000313" key="6">
    <source>
        <dbReference type="Proteomes" id="UP000830542"/>
    </source>
</evidence>
<dbReference type="InterPro" id="IPR000086">
    <property type="entry name" value="NUDIX_hydrolase_dom"/>
</dbReference>
<accession>A0AAV3SD72</accession>